<dbReference type="EMBL" id="CP009933">
    <property type="protein sequence ID" value="AKA71949.1"/>
    <property type="molecule type" value="Genomic_DNA"/>
</dbReference>
<reference evidence="2 3" key="1">
    <citation type="journal article" date="2015" name="J. Biotechnol.">
        <title>Complete genome sequence of a malodorant-producing acetogen, Clostridium scatologenes ATCC 25775(T).</title>
        <authorList>
            <person name="Zhu Z."/>
            <person name="Guo T."/>
            <person name="Zheng H."/>
            <person name="Song T."/>
            <person name="Ouyang P."/>
            <person name="Xie J."/>
        </authorList>
    </citation>
    <scope>NUCLEOTIDE SEQUENCE [LARGE SCALE GENOMIC DNA]</scope>
    <source>
        <strain evidence="2 3">ATCC 25775</strain>
    </source>
</reference>
<sequence length="563" mass="67461">MENQNKIKLNNQQIEELTLEIIQLKNQTAKNIMEIGKRLLLIKRSLKHGDFLQYLEQKVDYTSRTAQRFIKVYEEFGNTTTLSDLEPSKLISLTKVPKKDREKFIQDNNIKNMSCRQIEQAIRDMRGATHTKMVSVKSSTQISKQKNPMDTVPQAEESNSTDNIWEDTIKLYDEIILRTGNFYTDANSNLKLTDIESLLISKYLNKEITHNQLKQIIEQNKLNIPFIQDEEKFNVLLNDLEMSNSYEQYDSEGNIYYSVLETDYLNFEDVWNYAWEKDEEERKGYIKDDNYRFTKDNIKIAKGYIDTDDYICIFRDDELFAYYKMKSDYKNFIINLFKFYNIDKKYLSLVDLFIKQQKKDEYIEQQKYFKKAESNAKLTYKKDDECYMLTTYAVDRDCIEVYKDYRRITIVPFEVGMCLENPEFYYTIMIGDWIDDIRDKVKFELKYLIEFRKKLMAKSKKVKKEADEAKRRQEEEWRKAYQDFNFDNFRTKKNAAIDMFTEDEQKFLKDMLQDKTLWKKFYVKTAIKVHPDRVAKDGEIAVKKAENQMKLLNAINDKIQKCC</sequence>
<dbReference type="AlphaFoldDB" id="A0A0E3K4G0"/>
<dbReference type="InterPro" id="IPR021451">
    <property type="entry name" value="DUF3102"/>
</dbReference>
<dbReference type="STRING" id="1548.CSCA_4824"/>
<protein>
    <recommendedName>
        <fullName evidence="4">J domain-containing protein</fullName>
    </recommendedName>
</protein>
<dbReference type="RefSeq" id="WP_029159884.1">
    <property type="nucleotide sequence ID" value="NZ_CP009933.1"/>
</dbReference>
<gene>
    <name evidence="2" type="ORF">CSCA_4824</name>
</gene>
<dbReference type="HOGENOM" id="CLU_550640_0_0_9"/>
<feature type="region of interest" description="Disordered" evidence="1">
    <location>
        <begin position="137"/>
        <end position="159"/>
    </location>
</feature>
<proteinExistence type="predicted"/>
<accession>A0A0E3K4G0</accession>
<keyword evidence="3" id="KW-1185">Reference proteome</keyword>
<evidence type="ECO:0000313" key="3">
    <source>
        <dbReference type="Proteomes" id="UP000033115"/>
    </source>
</evidence>
<name>A0A0E3K4G0_CLOSL</name>
<evidence type="ECO:0000256" key="1">
    <source>
        <dbReference type="SAM" id="MobiDB-lite"/>
    </source>
</evidence>
<feature type="compositionally biased region" description="Polar residues" evidence="1">
    <location>
        <begin position="137"/>
        <end position="148"/>
    </location>
</feature>
<dbReference type="KEGG" id="csq:CSCA_4824"/>
<evidence type="ECO:0000313" key="2">
    <source>
        <dbReference type="EMBL" id="AKA71949.1"/>
    </source>
</evidence>
<organism evidence="2 3">
    <name type="scientific">Clostridium scatologenes</name>
    <dbReference type="NCBI Taxonomy" id="1548"/>
    <lineage>
        <taxon>Bacteria</taxon>
        <taxon>Bacillati</taxon>
        <taxon>Bacillota</taxon>
        <taxon>Clostridia</taxon>
        <taxon>Eubacteriales</taxon>
        <taxon>Clostridiaceae</taxon>
        <taxon>Clostridium</taxon>
    </lineage>
</organism>
<evidence type="ECO:0008006" key="4">
    <source>
        <dbReference type="Google" id="ProtNLM"/>
    </source>
</evidence>
<dbReference type="Pfam" id="PF11300">
    <property type="entry name" value="DUF3102"/>
    <property type="match status" value="1"/>
</dbReference>
<dbReference type="Proteomes" id="UP000033115">
    <property type="component" value="Chromosome"/>
</dbReference>